<evidence type="ECO:0000313" key="1">
    <source>
        <dbReference type="EMBL" id="JAD53051.1"/>
    </source>
</evidence>
<dbReference type="AlphaFoldDB" id="A0A0A9APK2"/>
<reference evidence="1" key="2">
    <citation type="journal article" date="2015" name="Data Brief">
        <title>Shoot transcriptome of the giant reed, Arundo donax.</title>
        <authorList>
            <person name="Barrero R.A."/>
            <person name="Guerrero F.D."/>
            <person name="Moolhuijzen P."/>
            <person name="Goolsby J.A."/>
            <person name="Tidwell J."/>
            <person name="Bellgard S.E."/>
            <person name="Bellgard M.I."/>
        </authorList>
    </citation>
    <scope>NUCLEOTIDE SEQUENCE</scope>
    <source>
        <tissue evidence="1">Shoot tissue taken approximately 20 cm above the soil surface</tissue>
    </source>
</reference>
<sequence length="54" mass="6612">MPYFNSEICWLNILISEICWLNTEEPKVCKDQFEKSRITGWFKMILHHISLRRI</sequence>
<proteinExistence type="predicted"/>
<protein>
    <submittedName>
        <fullName evidence="1">Uncharacterized protein</fullName>
    </submittedName>
</protein>
<accession>A0A0A9APK2</accession>
<reference evidence="1" key="1">
    <citation type="submission" date="2014-09" db="EMBL/GenBank/DDBJ databases">
        <authorList>
            <person name="Magalhaes I.L.F."/>
            <person name="Oliveira U."/>
            <person name="Santos F.R."/>
            <person name="Vidigal T.H.D.A."/>
            <person name="Brescovit A.D."/>
            <person name="Santos A.J."/>
        </authorList>
    </citation>
    <scope>NUCLEOTIDE SEQUENCE</scope>
    <source>
        <tissue evidence="1">Shoot tissue taken approximately 20 cm above the soil surface</tissue>
    </source>
</reference>
<organism evidence="1">
    <name type="scientific">Arundo donax</name>
    <name type="common">Giant reed</name>
    <name type="synonym">Donax arundinaceus</name>
    <dbReference type="NCBI Taxonomy" id="35708"/>
    <lineage>
        <taxon>Eukaryota</taxon>
        <taxon>Viridiplantae</taxon>
        <taxon>Streptophyta</taxon>
        <taxon>Embryophyta</taxon>
        <taxon>Tracheophyta</taxon>
        <taxon>Spermatophyta</taxon>
        <taxon>Magnoliopsida</taxon>
        <taxon>Liliopsida</taxon>
        <taxon>Poales</taxon>
        <taxon>Poaceae</taxon>
        <taxon>PACMAD clade</taxon>
        <taxon>Arundinoideae</taxon>
        <taxon>Arundineae</taxon>
        <taxon>Arundo</taxon>
    </lineage>
</organism>
<name>A0A0A9APK2_ARUDO</name>
<dbReference type="EMBL" id="GBRH01244844">
    <property type="protein sequence ID" value="JAD53051.1"/>
    <property type="molecule type" value="Transcribed_RNA"/>
</dbReference>